<dbReference type="InterPro" id="IPR013320">
    <property type="entry name" value="ConA-like_dom_sf"/>
</dbReference>
<reference evidence="9 10" key="1">
    <citation type="submission" date="2014-04" db="EMBL/GenBank/DDBJ databases">
        <authorList>
            <consortium name="DOE Joint Genome Institute"/>
            <person name="Kuo A."/>
            <person name="Martino E."/>
            <person name="Perotto S."/>
            <person name="Kohler A."/>
            <person name="Nagy L.G."/>
            <person name="Floudas D."/>
            <person name="Copeland A."/>
            <person name="Barry K.W."/>
            <person name="Cichocki N."/>
            <person name="Veneault-Fourrey C."/>
            <person name="LaButti K."/>
            <person name="Lindquist E.A."/>
            <person name="Lipzen A."/>
            <person name="Lundell T."/>
            <person name="Morin E."/>
            <person name="Murat C."/>
            <person name="Sun H."/>
            <person name="Tunlid A."/>
            <person name="Henrissat B."/>
            <person name="Grigoriev I.V."/>
            <person name="Hibbett D.S."/>
            <person name="Martin F."/>
            <person name="Nordberg H.P."/>
            <person name="Cantor M.N."/>
            <person name="Hua S.X."/>
        </authorList>
    </citation>
    <scope>NUCLEOTIDE SEQUENCE [LARGE SCALE GENOMIC DNA]</scope>
    <source>
        <strain evidence="9 10">Zn</strain>
    </source>
</reference>
<evidence type="ECO:0000313" key="9">
    <source>
        <dbReference type="EMBL" id="KIN03793.1"/>
    </source>
</evidence>
<name>A0A0C3DP07_OIDMZ</name>
<dbReference type="GO" id="GO:0005975">
    <property type="term" value="P:carbohydrate metabolic process"/>
    <property type="evidence" value="ECO:0007669"/>
    <property type="project" value="InterPro"/>
</dbReference>
<dbReference type="SUPFAM" id="SSF75005">
    <property type="entry name" value="Arabinanase/levansucrase/invertase"/>
    <property type="match status" value="1"/>
</dbReference>
<keyword evidence="4 5" id="KW-0326">Glycosidase</keyword>
<dbReference type="AlphaFoldDB" id="A0A0C3DP07"/>
<dbReference type="InterPro" id="IPR001362">
    <property type="entry name" value="Glyco_hydro_32"/>
</dbReference>
<dbReference type="InterPro" id="IPR013148">
    <property type="entry name" value="Glyco_hydro_32_N"/>
</dbReference>
<evidence type="ECO:0000256" key="2">
    <source>
        <dbReference type="ARBA" id="ARBA00012758"/>
    </source>
</evidence>
<dbReference type="Proteomes" id="UP000054321">
    <property type="component" value="Unassembled WGS sequence"/>
</dbReference>
<feature type="non-terminal residue" evidence="9">
    <location>
        <position position="1"/>
    </location>
</feature>
<gene>
    <name evidence="9" type="ORF">OIDMADRAFT_177886</name>
</gene>
<dbReference type="InParanoid" id="A0A0C3DP07"/>
<dbReference type="PANTHER" id="PTHR43101">
    <property type="entry name" value="BETA-FRUCTOSIDASE"/>
    <property type="match status" value="1"/>
</dbReference>
<feature type="signal peptide" evidence="6">
    <location>
        <begin position="1"/>
        <end position="22"/>
    </location>
</feature>
<dbReference type="SUPFAM" id="SSF49899">
    <property type="entry name" value="Concanavalin A-like lectins/glucanases"/>
    <property type="match status" value="1"/>
</dbReference>
<comment type="similarity">
    <text evidence="1 5">Belongs to the glycosyl hydrolase 32 family.</text>
</comment>
<evidence type="ECO:0000256" key="6">
    <source>
        <dbReference type="SAM" id="SignalP"/>
    </source>
</evidence>
<feature type="domain" description="Glycosyl hydrolase family 32 N-terminal" evidence="7">
    <location>
        <begin position="212"/>
        <end position="495"/>
    </location>
</feature>
<sequence>MVLIQTFKSVIWLLPLIHHYYGALTNAFSFPDCQKDQYPGPENPGFETGTLDGWTVVSGTAFGQGSLVGETDPRSCCGNFNQDGNYSVWGYGNDGDPAVGILQSSSFQASSVMSLLVGGGWDPDNLYIGLIRDSDNTLLLSQTGMDDEAYIRIIWDTSDWAGQLVHIEAHDSSTSNSWGHINIDDIRVGCVALSDNTLTFNILGQANQPADGSWTNDPCGLSEFRGAHHLFNQFNQDSPFSAHILWSHATSPDAVHWKRQPIALIPPFPYNPSDNSGRWTGSAVNDNGSLRLIFTDFTDTNFHPGAESEVVSTADSTDGVTFELFSGNPVIATPPPDTPSGFRDPKVFMDITDNTWKMVLGGGDSTSGKVFLYSTSDLVSWTYVGVLIKGDGSTGTMWECPNFFPIGDKWVLFYGGNGQGWWHVGRYDGTTFVSEITGLLDIGSIYAAQWYVDEGGRNLLMAWVYDFDTYKYPSRVNGYVGATTVTRELFLRDNGGLGSRPIVEIESLASGDPIILRAQTVQRSLFIGNSSVGRLQLSVDISSTTAPSFNLNVFSSNAETTVITYTLATKTLTLDTTQAGYGPQGTWNAELTVSSDNILGFDILLDHTILEIFCSDGTALTASIYPRYEESTGIFLVAADGVVTAPDISLTPYESSWA</sequence>
<dbReference type="SMART" id="SM00640">
    <property type="entry name" value="Glyco_32"/>
    <property type="match status" value="1"/>
</dbReference>
<evidence type="ECO:0000259" key="7">
    <source>
        <dbReference type="Pfam" id="PF00251"/>
    </source>
</evidence>
<reference evidence="10" key="2">
    <citation type="submission" date="2015-01" db="EMBL/GenBank/DDBJ databases">
        <title>Evolutionary Origins and Diversification of the Mycorrhizal Mutualists.</title>
        <authorList>
            <consortium name="DOE Joint Genome Institute"/>
            <consortium name="Mycorrhizal Genomics Consortium"/>
            <person name="Kohler A."/>
            <person name="Kuo A."/>
            <person name="Nagy L.G."/>
            <person name="Floudas D."/>
            <person name="Copeland A."/>
            <person name="Barry K.W."/>
            <person name="Cichocki N."/>
            <person name="Veneault-Fourrey C."/>
            <person name="LaButti K."/>
            <person name="Lindquist E.A."/>
            <person name="Lipzen A."/>
            <person name="Lundell T."/>
            <person name="Morin E."/>
            <person name="Murat C."/>
            <person name="Riley R."/>
            <person name="Ohm R."/>
            <person name="Sun H."/>
            <person name="Tunlid A."/>
            <person name="Henrissat B."/>
            <person name="Grigoriev I.V."/>
            <person name="Hibbett D.S."/>
            <person name="Martin F."/>
        </authorList>
    </citation>
    <scope>NUCLEOTIDE SEQUENCE [LARGE SCALE GENOMIC DNA]</scope>
    <source>
        <strain evidence="10">Zn</strain>
    </source>
</reference>
<evidence type="ECO:0000256" key="3">
    <source>
        <dbReference type="ARBA" id="ARBA00022801"/>
    </source>
</evidence>
<dbReference type="Gene3D" id="2.115.10.20">
    <property type="entry name" value="Glycosyl hydrolase domain, family 43"/>
    <property type="match status" value="1"/>
</dbReference>
<dbReference type="InterPro" id="IPR013189">
    <property type="entry name" value="Glyco_hydro_32_C"/>
</dbReference>
<dbReference type="Pfam" id="PF08244">
    <property type="entry name" value="Glyco_hydro_32C"/>
    <property type="match status" value="1"/>
</dbReference>
<dbReference type="Gene3D" id="2.60.120.560">
    <property type="entry name" value="Exo-inulinase, domain 1"/>
    <property type="match status" value="1"/>
</dbReference>
<dbReference type="Pfam" id="PF00251">
    <property type="entry name" value="Glyco_hydro_32N"/>
    <property type="match status" value="1"/>
</dbReference>
<dbReference type="SMR" id="A0A0C3DP07"/>
<dbReference type="EC" id="3.2.1.26" evidence="2"/>
<dbReference type="GO" id="GO:0004564">
    <property type="term" value="F:beta-fructofuranosidase activity"/>
    <property type="evidence" value="ECO:0007669"/>
    <property type="project" value="UniProtKB-EC"/>
</dbReference>
<evidence type="ECO:0000313" key="10">
    <source>
        <dbReference type="Proteomes" id="UP000054321"/>
    </source>
</evidence>
<dbReference type="STRING" id="913774.A0A0C3DP07"/>
<dbReference type="PANTHER" id="PTHR43101:SF1">
    <property type="entry name" value="BETA-FRUCTOSIDASE"/>
    <property type="match status" value="1"/>
</dbReference>
<keyword evidence="3 5" id="KW-0378">Hydrolase</keyword>
<feature type="domain" description="Glycosyl hydrolase family 32 C-terminal" evidence="8">
    <location>
        <begin position="530"/>
        <end position="649"/>
    </location>
</feature>
<dbReference type="EMBL" id="KN832873">
    <property type="protein sequence ID" value="KIN03793.1"/>
    <property type="molecule type" value="Genomic_DNA"/>
</dbReference>
<keyword evidence="6" id="KW-0732">Signal</keyword>
<evidence type="ECO:0000259" key="8">
    <source>
        <dbReference type="Pfam" id="PF08244"/>
    </source>
</evidence>
<proteinExistence type="inferred from homology"/>
<dbReference type="InterPro" id="IPR051214">
    <property type="entry name" value="GH32_Enzymes"/>
</dbReference>
<feature type="chain" id="PRO_5002163410" description="beta-fructofuranosidase" evidence="6">
    <location>
        <begin position="23"/>
        <end position="658"/>
    </location>
</feature>
<organism evidence="9 10">
    <name type="scientific">Oidiodendron maius (strain Zn)</name>
    <dbReference type="NCBI Taxonomy" id="913774"/>
    <lineage>
        <taxon>Eukaryota</taxon>
        <taxon>Fungi</taxon>
        <taxon>Dikarya</taxon>
        <taxon>Ascomycota</taxon>
        <taxon>Pezizomycotina</taxon>
        <taxon>Leotiomycetes</taxon>
        <taxon>Leotiomycetes incertae sedis</taxon>
        <taxon>Myxotrichaceae</taxon>
        <taxon>Oidiodendron</taxon>
    </lineage>
</organism>
<evidence type="ECO:0000256" key="1">
    <source>
        <dbReference type="ARBA" id="ARBA00009902"/>
    </source>
</evidence>
<accession>A0A0C3DP07</accession>
<dbReference type="CDD" id="cd08996">
    <property type="entry name" value="GH32_FFase"/>
    <property type="match status" value="1"/>
</dbReference>
<dbReference type="HOGENOM" id="CLU_001528_7_0_1"/>
<protein>
    <recommendedName>
        <fullName evidence="2">beta-fructofuranosidase</fullName>
        <ecNumber evidence="2">3.2.1.26</ecNumber>
    </recommendedName>
</protein>
<dbReference type="FunCoup" id="A0A0C3DP07">
    <property type="interactions" value="466"/>
</dbReference>
<evidence type="ECO:0000256" key="4">
    <source>
        <dbReference type="ARBA" id="ARBA00023295"/>
    </source>
</evidence>
<dbReference type="OrthoDB" id="202537at2759"/>
<keyword evidence="10" id="KW-1185">Reference proteome</keyword>
<evidence type="ECO:0000256" key="5">
    <source>
        <dbReference type="RuleBase" id="RU362110"/>
    </source>
</evidence>
<dbReference type="InterPro" id="IPR023296">
    <property type="entry name" value="Glyco_hydro_beta-prop_sf"/>
</dbReference>